<evidence type="ECO:0000256" key="1">
    <source>
        <dbReference type="SAM" id="Coils"/>
    </source>
</evidence>
<name>I4Z5T2_9BURK</name>
<keyword evidence="3" id="KW-1185">Reference proteome</keyword>
<organism evidence="2 3">
    <name type="scientific">Leptothrix ochracea L12</name>
    <dbReference type="NCBI Taxonomy" id="735332"/>
    <lineage>
        <taxon>Bacteria</taxon>
        <taxon>Pseudomonadati</taxon>
        <taxon>Pseudomonadota</taxon>
        <taxon>Betaproteobacteria</taxon>
        <taxon>Burkholderiales</taxon>
        <taxon>Sphaerotilaceae</taxon>
        <taxon>Leptothrix</taxon>
    </lineage>
</organism>
<proteinExistence type="predicted"/>
<evidence type="ECO:0000313" key="2">
    <source>
        <dbReference type="EMBL" id="EIM31574.1"/>
    </source>
</evidence>
<dbReference type="HOGENOM" id="CLU_094869_1_0_4"/>
<dbReference type="Proteomes" id="UP000053899">
    <property type="component" value="Unassembled WGS sequence"/>
</dbReference>
<accession>I4Z5T2</accession>
<keyword evidence="1" id="KW-0175">Coiled coil</keyword>
<sequence>MKGSLHVEMFRTILRFVCVWTLPVMAVAQGSIFTCTDNKGRRLTSDRPIAECTDREQRVLNSDGSVRQVVGPTQTAEEKSIADEAQRRRQALETARKDAIRHDRNLLNRYPNERAHQKAREGALDTMRKALKSSEARLAELERERKTLQNEAEFYKGRELPAKLTGRFEYNQSASEAQRTLVQNHRAEVSRIDAIYDDELARLRKLWAGAQPGSIPFALPASNAGYP</sequence>
<evidence type="ECO:0000313" key="3">
    <source>
        <dbReference type="Proteomes" id="UP000053899"/>
    </source>
</evidence>
<dbReference type="EMBL" id="JH660676">
    <property type="protein sequence ID" value="EIM31574.1"/>
    <property type="molecule type" value="Genomic_DNA"/>
</dbReference>
<protein>
    <submittedName>
        <fullName evidence="2">Uncharacterized protein</fullName>
    </submittedName>
</protein>
<feature type="coiled-coil region" evidence="1">
    <location>
        <begin position="82"/>
        <end position="158"/>
    </location>
</feature>
<gene>
    <name evidence="2" type="ORF">LepocDRAFT_00003060</name>
</gene>
<reference evidence="2 3" key="1">
    <citation type="submission" date="2012-04" db="EMBL/GenBank/DDBJ databases">
        <title>Improved High-Quality Draft sequence of Leptothrix ochracea L12.</title>
        <authorList>
            <consortium name="US DOE Joint Genome Institute"/>
            <person name="Lucas S."/>
            <person name="Han J."/>
            <person name="Lapidus A."/>
            <person name="Cheng J.-F."/>
            <person name="Goodwin L."/>
            <person name="Pitluck S."/>
            <person name="Peters L."/>
            <person name="Zeytun A."/>
            <person name="Detter J.C."/>
            <person name="Han C."/>
            <person name="Tapia R."/>
            <person name="Land M."/>
            <person name="Hauser L."/>
            <person name="Kyrpides N."/>
            <person name="Ivanova N."/>
            <person name="Pagani I."/>
            <person name="Stepanauskas R."/>
            <person name="Masland D."/>
            <person name="Poulton N."/>
            <person name="Emerson D."/>
            <person name="Fleming E."/>
            <person name="Woyke T."/>
        </authorList>
    </citation>
    <scope>NUCLEOTIDE SEQUENCE [LARGE SCALE GENOMIC DNA]</scope>
    <source>
        <strain evidence="2 3">L12</strain>
    </source>
</reference>
<dbReference type="AlphaFoldDB" id="I4Z5T2"/>